<name>A0A6A6FLT6_9PEZI</name>
<gene>
    <name evidence="1" type="ORF">CERZMDRAFT_3411</name>
</gene>
<feature type="non-terminal residue" evidence="1">
    <location>
        <position position="109"/>
    </location>
</feature>
<dbReference type="Proteomes" id="UP000799539">
    <property type="component" value="Unassembled WGS sequence"/>
</dbReference>
<proteinExistence type="predicted"/>
<sequence length="109" mass="12888">VPNPGMLHAYVRAIGWLGRYDDALHLATWMNNYREELLERKKQDRGGDAMMRRTIVAMRVTFHADNEREREIRSFVTPAKPQLIESVKTLIEEVEEWEGWPTDQEVEVY</sequence>
<evidence type="ECO:0000313" key="1">
    <source>
        <dbReference type="EMBL" id="KAF2214341.1"/>
    </source>
</evidence>
<organism evidence="1 2">
    <name type="scientific">Cercospora zeae-maydis SCOH1-5</name>
    <dbReference type="NCBI Taxonomy" id="717836"/>
    <lineage>
        <taxon>Eukaryota</taxon>
        <taxon>Fungi</taxon>
        <taxon>Dikarya</taxon>
        <taxon>Ascomycota</taxon>
        <taxon>Pezizomycotina</taxon>
        <taxon>Dothideomycetes</taxon>
        <taxon>Dothideomycetidae</taxon>
        <taxon>Mycosphaerellales</taxon>
        <taxon>Mycosphaerellaceae</taxon>
        <taxon>Cercospora</taxon>
    </lineage>
</organism>
<keyword evidence="2" id="KW-1185">Reference proteome</keyword>
<protein>
    <submittedName>
        <fullName evidence="1">Uncharacterized protein</fullName>
    </submittedName>
</protein>
<feature type="non-terminal residue" evidence="1">
    <location>
        <position position="1"/>
    </location>
</feature>
<evidence type="ECO:0000313" key="2">
    <source>
        <dbReference type="Proteomes" id="UP000799539"/>
    </source>
</evidence>
<dbReference type="EMBL" id="ML992668">
    <property type="protein sequence ID" value="KAF2214341.1"/>
    <property type="molecule type" value="Genomic_DNA"/>
</dbReference>
<dbReference type="OrthoDB" id="410701at2759"/>
<accession>A0A6A6FLT6</accession>
<reference evidence="1" key="1">
    <citation type="journal article" date="2020" name="Stud. Mycol.">
        <title>101 Dothideomycetes genomes: a test case for predicting lifestyles and emergence of pathogens.</title>
        <authorList>
            <person name="Haridas S."/>
            <person name="Albert R."/>
            <person name="Binder M."/>
            <person name="Bloem J."/>
            <person name="Labutti K."/>
            <person name="Salamov A."/>
            <person name="Andreopoulos B."/>
            <person name="Baker S."/>
            <person name="Barry K."/>
            <person name="Bills G."/>
            <person name="Bluhm B."/>
            <person name="Cannon C."/>
            <person name="Castanera R."/>
            <person name="Culley D."/>
            <person name="Daum C."/>
            <person name="Ezra D."/>
            <person name="Gonzalez J."/>
            <person name="Henrissat B."/>
            <person name="Kuo A."/>
            <person name="Liang C."/>
            <person name="Lipzen A."/>
            <person name="Lutzoni F."/>
            <person name="Magnuson J."/>
            <person name="Mondo S."/>
            <person name="Nolan M."/>
            <person name="Ohm R."/>
            <person name="Pangilinan J."/>
            <person name="Park H.-J."/>
            <person name="Ramirez L."/>
            <person name="Alfaro M."/>
            <person name="Sun H."/>
            <person name="Tritt A."/>
            <person name="Yoshinaga Y."/>
            <person name="Zwiers L.-H."/>
            <person name="Turgeon B."/>
            <person name="Goodwin S."/>
            <person name="Spatafora J."/>
            <person name="Crous P."/>
            <person name="Grigoriev I."/>
        </authorList>
    </citation>
    <scope>NUCLEOTIDE SEQUENCE</scope>
    <source>
        <strain evidence="1">SCOH1-5</strain>
    </source>
</reference>
<dbReference type="AlphaFoldDB" id="A0A6A6FLT6"/>